<gene>
    <name evidence="2" type="ORF">BBBOND_0403830</name>
</gene>
<accession>A0A061DEU6</accession>
<sequence>MVESPEVQEAVKELHGDVQGVLIKASMVLYKHYMKRNGSKMEKRGLNRNSKSTNETACTLDVDIKQLEDAMTKEHTCEGRRACQDKMLQLRVVRAERERKELQKLKEQIAVTQEQHKKLRNSCLMKVNELLSSFDNSQIAAYQNAICEKERLSKHGEELMQRYANLCKIQDNLKICYDGMLKENICT</sequence>
<evidence type="ECO:0000313" key="3">
    <source>
        <dbReference type="Proteomes" id="UP000033188"/>
    </source>
</evidence>
<dbReference type="VEuPathDB" id="PiroplasmaDB:BBBOND_0403830"/>
<evidence type="ECO:0000256" key="1">
    <source>
        <dbReference type="SAM" id="Coils"/>
    </source>
</evidence>
<protein>
    <submittedName>
        <fullName evidence="2">Uncharacterized protein</fullName>
    </submittedName>
</protein>
<organism evidence="2 3">
    <name type="scientific">Babesia bigemina</name>
    <dbReference type="NCBI Taxonomy" id="5866"/>
    <lineage>
        <taxon>Eukaryota</taxon>
        <taxon>Sar</taxon>
        <taxon>Alveolata</taxon>
        <taxon>Apicomplexa</taxon>
        <taxon>Aconoidasida</taxon>
        <taxon>Piroplasmida</taxon>
        <taxon>Babesiidae</taxon>
        <taxon>Babesia</taxon>
    </lineage>
</organism>
<reference evidence="3" key="1">
    <citation type="journal article" date="2014" name="Nucleic Acids Res.">
        <title>The evolutionary dynamics of variant antigen genes in Babesia reveal a history of genomic innovation underlying host-parasite interaction.</title>
        <authorList>
            <person name="Jackson A.P."/>
            <person name="Otto T.D."/>
            <person name="Darby A."/>
            <person name="Ramaprasad A."/>
            <person name="Xia D."/>
            <person name="Echaide I.E."/>
            <person name="Farber M."/>
            <person name="Gahlot S."/>
            <person name="Gamble J."/>
            <person name="Gupta D."/>
            <person name="Gupta Y."/>
            <person name="Jackson L."/>
            <person name="Malandrin L."/>
            <person name="Malas T.B."/>
            <person name="Moussa E."/>
            <person name="Nair M."/>
            <person name="Reid A.J."/>
            <person name="Sanders M."/>
            <person name="Sharma J."/>
            <person name="Tracey A."/>
            <person name="Quail M.A."/>
            <person name="Weir W."/>
            <person name="Wastling J.M."/>
            <person name="Hall N."/>
            <person name="Willadsen P."/>
            <person name="Lingelbach K."/>
            <person name="Shiels B."/>
            <person name="Tait A."/>
            <person name="Berriman M."/>
            <person name="Allred D.R."/>
            <person name="Pain A."/>
        </authorList>
    </citation>
    <scope>NUCLEOTIDE SEQUENCE [LARGE SCALE GENOMIC DNA]</scope>
    <source>
        <strain evidence="3">Bond</strain>
    </source>
</reference>
<keyword evidence="1" id="KW-0175">Coiled coil</keyword>
<evidence type="ECO:0000313" key="2">
    <source>
        <dbReference type="EMBL" id="CDR97895.1"/>
    </source>
</evidence>
<dbReference type="Proteomes" id="UP000033188">
    <property type="component" value="Chromosome 4"/>
</dbReference>
<keyword evidence="3" id="KW-1185">Reference proteome</keyword>
<proteinExistence type="predicted"/>
<dbReference type="OrthoDB" id="366437at2759"/>
<name>A0A061DEU6_BABBI</name>
<dbReference type="EMBL" id="LK391710">
    <property type="protein sequence ID" value="CDR97895.1"/>
    <property type="molecule type" value="Genomic_DNA"/>
</dbReference>
<feature type="coiled-coil region" evidence="1">
    <location>
        <begin position="85"/>
        <end position="122"/>
    </location>
</feature>
<dbReference type="KEGG" id="bbig:BBBOND_0403830"/>
<dbReference type="RefSeq" id="XP_012770081.1">
    <property type="nucleotide sequence ID" value="XM_012914627.1"/>
</dbReference>
<dbReference type="GeneID" id="24566436"/>
<dbReference type="AlphaFoldDB" id="A0A061DEU6"/>